<protein>
    <submittedName>
        <fullName evidence="2">Expressed protein</fullName>
    </submittedName>
</protein>
<dbReference type="Proteomes" id="UP001153365">
    <property type="component" value="Unassembled WGS sequence"/>
</dbReference>
<sequence length="265" mass="30300">MEDLEALSACTKEQRGIKNQQDYNDFIEDFKIILKYLIEDGQIIDEDEAGDLLLNSLSTQLRRLISFKLIKQRNLQRYNNGEYLMPPISIVNILIEKEIKFMKMMDSGCATKNPKVEKSSRPWDIIRKLGIKASNITSSNKTEKIINTITDNFINTSQPKSQQHGKPKQEETSIASDIGPNTYRTTTLIDNTYIEGKQGIQNQIVNKNKEEETSTNLASPLDKVEISTELLQSGEENIFHQKESKESIQTASIDYYPTCKNTRKL</sequence>
<proteinExistence type="predicted"/>
<evidence type="ECO:0000313" key="3">
    <source>
        <dbReference type="Proteomes" id="UP001153365"/>
    </source>
</evidence>
<accession>A0AAV0AR17</accession>
<name>A0AAV0AR17_PHAPC</name>
<gene>
    <name evidence="2" type="ORF">PPACK8108_LOCUS4665</name>
</gene>
<feature type="region of interest" description="Disordered" evidence="1">
    <location>
        <begin position="154"/>
        <end position="181"/>
    </location>
</feature>
<evidence type="ECO:0000256" key="1">
    <source>
        <dbReference type="SAM" id="MobiDB-lite"/>
    </source>
</evidence>
<comment type="caution">
    <text evidence="2">The sequence shown here is derived from an EMBL/GenBank/DDBJ whole genome shotgun (WGS) entry which is preliminary data.</text>
</comment>
<organism evidence="2 3">
    <name type="scientific">Phakopsora pachyrhizi</name>
    <name type="common">Asian soybean rust disease fungus</name>
    <dbReference type="NCBI Taxonomy" id="170000"/>
    <lineage>
        <taxon>Eukaryota</taxon>
        <taxon>Fungi</taxon>
        <taxon>Dikarya</taxon>
        <taxon>Basidiomycota</taxon>
        <taxon>Pucciniomycotina</taxon>
        <taxon>Pucciniomycetes</taxon>
        <taxon>Pucciniales</taxon>
        <taxon>Phakopsoraceae</taxon>
        <taxon>Phakopsora</taxon>
    </lineage>
</organism>
<dbReference type="EMBL" id="CALTRL010000886">
    <property type="protein sequence ID" value="CAH7669994.1"/>
    <property type="molecule type" value="Genomic_DNA"/>
</dbReference>
<evidence type="ECO:0000313" key="2">
    <source>
        <dbReference type="EMBL" id="CAH7669994.1"/>
    </source>
</evidence>
<dbReference type="AlphaFoldDB" id="A0AAV0AR17"/>
<reference evidence="2" key="1">
    <citation type="submission" date="2022-06" db="EMBL/GenBank/DDBJ databases">
        <authorList>
            <consortium name="SYNGENTA / RWTH Aachen University"/>
        </authorList>
    </citation>
    <scope>NUCLEOTIDE SEQUENCE</scope>
</reference>
<keyword evidence="3" id="KW-1185">Reference proteome</keyword>